<dbReference type="GO" id="GO:0015833">
    <property type="term" value="P:peptide transport"/>
    <property type="evidence" value="ECO:0007669"/>
    <property type="project" value="TreeGrafter"/>
</dbReference>
<dbReference type="GO" id="GO:0043190">
    <property type="term" value="C:ATP-binding cassette (ABC) transporter complex"/>
    <property type="evidence" value="ECO:0007669"/>
    <property type="project" value="InterPro"/>
</dbReference>
<name>A0A1G1X927_9BACT</name>
<dbReference type="GO" id="GO:0042597">
    <property type="term" value="C:periplasmic space"/>
    <property type="evidence" value="ECO:0007669"/>
    <property type="project" value="UniProtKB-ARBA"/>
</dbReference>
<accession>A0A1G1X927</accession>
<keyword evidence="2" id="KW-0813">Transport</keyword>
<feature type="transmembrane region" description="Helical" evidence="4">
    <location>
        <begin position="7"/>
        <end position="28"/>
    </location>
</feature>
<keyword evidence="3" id="KW-0732">Signal</keyword>
<evidence type="ECO:0000313" key="6">
    <source>
        <dbReference type="EMBL" id="OGY36436.1"/>
    </source>
</evidence>
<keyword evidence="4" id="KW-1133">Transmembrane helix</keyword>
<dbReference type="InterPro" id="IPR000914">
    <property type="entry name" value="SBP_5_dom"/>
</dbReference>
<dbReference type="GO" id="GO:1904680">
    <property type="term" value="F:peptide transmembrane transporter activity"/>
    <property type="evidence" value="ECO:0007669"/>
    <property type="project" value="TreeGrafter"/>
</dbReference>
<organism evidence="6 7">
    <name type="scientific">Candidatus Andersenbacteria bacterium RIFCSPHIGHO2_12_FULL_45_11b</name>
    <dbReference type="NCBI Taxonomy" id="1797282"/>
    <lineage>
        <taxon>Bacteria</taxon>
        <taxon>Candidatus Anderseniibacteriota</taxon>
    </lineage>
</organism>
<evidence type="ECO:0000256" key="4">
    <source>
        <dbReference type="SAM" id="Phobius"/>
    </source>
</evidence>
<dbReference type="Gene3D" id="3.10.105.10">
    <property type="entry name" value="Dipeptide-binding Protein, Domain 3"/>
    <property type="match status" value="1"/>
</dbReference>
<gene>
    <name evidence="6" type="ORF">A3E36_03515</name>
</gene>
<proteinExistence type="inferred from homology"/>
<comment type="similarity">
    <text evidence="1">Belongs to the bacterial solute-binding protein 5 family.</text>
</comment>
<keyword evidence="4" id="KW-0812">Transmembrane</keyword>
<evidence type="ECO:0000256" key="3">
    <source>
        <dbReference type="ARBA" id="ARBA00022729"/>
    </source>
</evidence>
<dbReference type="PANTHER" id="PTHR30290:SF9">
    <property type="entry name" value="OLIGOPEPTIDE-BINDING PROTEIN APPA"/>
    <property type="match status" value="1"/>
</dbReference>
<sequence length="550" mass="61334">MSGKERGFLLFFGSVLFVAVLLGITGYIQHHSTYLPKEGGTYTEGVVGQPRYINPILASSSDADSDIARLVYSSLFKLDSNLTLQNDLAESYELSKDNKTYTVRIKRNVLWSDGKPLTADDVVFTIQSIQSSQYASPLASSFQGVQVQKVDDYTVSFNLQQTTYAPFLSNLTVGIAPKHVWENIPPKSVGLAEQELKPVGSGPYKFQELVTKKKTGETTSITLTRNTSYYGKRPFINTVIFVFFNTHDEAVAALTSGKINGIGYLPVSLLTTIQHRPTLQIHKLLLPQYFALFFNASKNPALGDAGVRAALALATDRTAIIQDALQGEAEFMGTPIPSGTFDFSDIKNPVFDIQKAQQNLDDAGWKLNPQDGTRSKDGKQLHVTITTTDWPEYIKTAELIQRQWKQAGVQVDITNASTGTIQQTVVAPRDYEILLYGENLAADPDPYSFWHSTQIKSPGLNLSLLQDKDTDTYLEQARKATDTSQRREALHAFVQRFLDINPAIILYRPHYLFVAKNNVQGIGVENGALPSDRFNDIEHWYVETKRVWNK</sequence>
<dbReference type="EMBL" id="MHHS01000034">
    <property type="protein sequence ID" value="OGY36436.1"/>
    <property type="molecule type" value="Genomic_DNA"/>
</dbReference>
<evidence type="ECO:0000256" key="1">
    <source>
        <dbReference type="ARBA" id="ARBA00005695"/>
    </source>
</evidence>
<dbReference type="AlphaFoldDB" id="A0A1G1X927"/>
<evidence type="ECO:0000313" key="7">
    <source>
        <dbReference type="Proteomes" id="UP000177941"/>
    </source>
</evidence>
<keyword evidence="4" id="KW-0472">Membrane</keyword>
<dbReference type="CDD" id="cd08513">
    <property type="entry name" value="PBP2_thermophilic_Hb8_like"/>
    <property type="match status" value="1"/>
</dbReference>
<reference evidence="6 7" key="1">
    <citation type="journal article" date="2016" name="Nat. Commun.">
        <title>Thousands of microbial genomes shed light on interconnected biogeochemical processes in an aquifer system.</title>
        <authorList>
            <person name="Anantharaman K."/>
            <person name="Brown C.T."/>
            <person name="Hug L.A."/>
            <person name="Sharon I."/>
            <person name="Castelle C.J."/>
            <person name="Probst A.J."/>
            <person name="Thomas B.C."/>
            <person name="Singh A."/>
            <person name="Wilkins M.J."/>
            <person name="Karaoz U."/>
            <person name="Brodie E.L."/>
            <person name="Williams K.H."/>
            <person name="Hubbard S.S."/>
            <person name="Banfield J.F."/>
        </authorList>
    </citation>
    <scope>NUCLEOTIDE SEQUENCE [LARGE SCALE GENOMIC DNA]</scope>
</reference>
<dbReference type="PIRSF" id="PIRSF002741">
    <property type="entry name" value="MppA"/>
    <property type="match status" value="1"/>
</dbReference>
<dbReference type="InterPro" id="IPR039424">
    <property type="entry name" value="SBP_5"/>
</dbReference>
<evidence type="ECO:0000256" key="2">
    <source>
        <dbReference type="ARBA" id="ARBA00022448"/>
    </source>
</evidence>
<dbReference type="Gene3D" id="3.90.76.10">
    <property type="entry name" value="Dipeptide-binding Protein, Domain 1"/>
    <property type="match status" value="1"/>
</dbReference>
<dbReference type="PANTHER" id="PTHR30290">
    <property type="entry name" value="PERIPLASMIC BINDING COMPONENT OF ABC TRANSPORTER"/>
    <property type="match status" value="1"/>
</dbReference>
<evidence type="ECO:0000259" key="5">
    <source>
        <dbReference type="Pfam" id="PF00496"/>
    </source>
</evidence>
<protein>
    <recommendedName>
        <fullName evidence="5">Solute-binding protein family 5 domain-containing protein</fullName>
    </recommendedName>
</protein>
<comment type="caution">
    <text evidence="6">The sequence shown here is derived from an EMBL/GenBank/DDBJ whole genome shotgun (WGS) entry which is preliminary data.</text>
</comment>
<dbReference type="InterPro" id="IPR030678">
    <property type="entry name" value="Peptide/Ni-bd"/>
</dbReference>
<dbReference type="Pfam" id="PF00496">
    <property type="entry name" value="SBP_bac_5"/>
    <property type="match status" value="1"/>
</dbReference>
<dbReference type="SUPFAM" id="SSF53850">
    <property type="entry name" value="Periplasmic binding protein-like II"/>
    <property type="match status" value="1"/>
</dbReference>
<dbReference type="Proteomes" id="UP000177941">
    <property type="component" value="Unassembled WGS sequence"/>
</dbReference>
<dbReference type="Gene3D" id="3.40.190.10">
    <property type="entry name" value="Periplasmic binding protein-like II"/>
    <property type="match status" value="1"/>
</dbReference>
<feature type="domain" description="Solute-binding protein family 5" evidence="5">
    <location>
        <begin position="84"/>
        <end position="452"/>
    </location>
</feature>